<keyword evidence="1" id="KW-0378">Hydrolase</keyword>
<dbReference type="Proteomes" id="UP000439424">
    <property type="component" value="Unassembled WGS sequence"/>
</dbReference>
<gene>
    <name evidence="1" type="ORF">GNY86_17860</name>
</gene>
<dbReference type="RefSeq" id="WP_000977349.1">
    <property type="nucleotide sequence ID" value="NZ_CM125926.1"/>
</dbReference>
<proteinExistence type="predicted"/>
<dbReference type="InterPro" id="IPR029058">
    <property type="entry name" value="AB_hydrolase_fold"/>
</dbReference>
<dbReference type="InterPro" id="IPR052897">
    <property type="entry name" value="Sec-Metab_Biosynth_Hydrolase"/>
</dbReference>
<sequence length="257" mass="28210">MMKNNKVKNLTYRLILSALTLSPFVIQNAHAAVKNIVLVHGAFADGSSWNAVSSRLQSLGYHVTSVQNPLTSLDADVDATRRVLERQKGDVLLVGHSWGGVVVTEAGNAPNVKGIVYLSALVPDSNESASDLLTRLKSPMEGLEPDKNGLIWLDDFKKFQNVMANDMSEKQAKLLASVQQPISAKAFTQKISEAAWRVKPTWYLMTTHDNALSPRTQELISKQTHSSVIRVNSSHLSLISHPDQVSKLIDKAAKSFK</sequence>
<dbReference type="Gene3D" id="3.40.50.1820">
    <property type="entry name" value="alpha/beta hydrolase"/>
    <property type="match status" value="1"/>
</dbReference>
<evidence type="ECO:0000313" key="1">
    <source>
        <dbReference type="EMBL" id="MVM93403.1"/>
    </source>
</evidence>
<dbReference type="PANTHER" id="PTHR37017">
    <property type="entry name" value="AB HYDROLASE-1 DOMAIN-CONTAINING PROTEIN-RELATED"/>
    <property type="match status" value="1"/>
</dbReference>
<dbReference type="InterPro" id="IPR000073">
    <property type="entry name" value="AB_hydrolase_1"/>
</dbReference>
<dbReference type="GO" id="GO:0016787">
    <property type="term" value="F:hydrolase activity"/>
    <property type="evidence" value="ECO:0007669"/>
    <property type="project" value="UniProtKB-KW"/>
</dbReference>
<comment type="caution">
    <text evidence="1">The sequence shown here is derived from an EMBL/GenBank/DDBJ whole genome shotgun (WGS) entry which is preliminary data.</text>
</comment>
<dbReference type="SUPFAM" id="SSF53474">
    <property type="entry name" value="alpha/beta-Hydrolases"/>
    <property type="match status" value="1"/>
</dbReference>
<reference evidence="1 2" key="1">
    <citation type="submission" date="2019-11" db="EMBL/GenBank/DDBJ databases">
        <title>Multidrug-resistant Acinetobacter baumannii moving toward extensively drug-resistant over fifteen years in South of Brazil.</title>
        <authorList>
            <person name="Fedrigo N.H."/>
            <person name="Cerdeira L."/>
            <person name="Fuga B."/>
            <person name="Marini P.V.B."/>
            <person name="Shinohara D.R."/>
            <person name="Carrara-Marroni F.E."/>
            <person name="Lincopan N."/>
            <person name="Tognim M.C.B."/>
        </authorList>
    </citation>
    <scope>NUCLEOTIDE SEQUENCE [LARGE SCALE GENOMIC DNA]</scope>
    <source>
        <strain evidence="1 2">Ac576</strain>
    </source>
</reference>
<dbReference type="EMBL" id="WPIP01000202">
    <property type="protein sequence ID" value="MVM93403.1"/>
    <property type="molecule type" value="Genomic_DNA"/>
</dbReference>
<protein>
    <submittedName>
        <fullName evidence="1">Alpha/beta fold hydrolase</fullName>
    </submittedName>
</protein>
<evidence type="ECO:0000313" key="2">
    <source>
        <dbReference type="Proteomes" id="UP000439424"/>
    </source>
</evidence>
<dbReference type="Pfam" id="PF12697">
    <property type="entry name" value="Abhydrolase_6"/>
    <property type="match status" value="1"/>
</dbReference>
<dbReference type="PANTHER" id="PTHR37017:SF11">
    <property type="entry name" value="ESTERASE_LIPASE_THIOESTERASE DOMAIN-CONTAINING PROTEIN"/>
    <property type="match status" value="1"/>
</dbReference>
<dbReference type="AlphaFoldDB" id="A0A6I4IKX6"/>
<accession>A0A6I4IKX6</accession>
<name>A0A6I4IKX6_ACIBA</name>
<organism evidence="1 2">
    <name type="scientific">Acinetobacter baumannii</name>
    <dbReference type="NCBI Taxonomy" id="470"/>
    <lineage>
        <taxon>Bacteria</taxon>
        <taxon>Pseudomonadati</taxon>
        <taxon>Pseudomonadota</taxon>
        <taxon>Gammaproteobacteria</taxon>
        <taxon>Moraxellales</taxon>
        <taxon>Moraxellaceae</taxon>
        <taxon>Acinetobacter</taxon>
        <taxon>Acinetobacter calcoaceticus/baumannii complex</taxon>
    </lineage>
</organism>